<comment type="caution">
    <text evidence="2">The sequence shown here is derived from an EMBL/GenBank/DDBJ whole genome shotgun (WGS) entry which is preliminary data.</text>
</comment>
<name>A0A9P6K7W6_9FUNG</name>
<gene>
    <name evidence="2" type="ORF">EC957_000148</name>
</gene>
<feature type="signal peptide" evidence="1">
    <location>
        <begin position="1"/>
        <end position="30"/>
    </location>
</feature>
<dbReference type="EMBL" id="JAAAXW010000010">
    <property type="protein sequence ID" value="KAF9550474.1"/>
    <property type="molecule type" value="Genomic_DNA"/>
</dbReference>
<proteinExistence type="predicted"/>
<evidence type="ECO:0000313" key="3">
    <source>
        <dbReference type="Proteomes" id="UP000723463"/>
    </source>
</evidence>
<protein>
    <submittedName>
        <fullName evidence="2">Uncharacterized protein</fullName>
    </submittedName>
</protein>
<organism evidence="2 3">
    <name type="scientific">Mortierella hygrophila</name>
    <dbReference type="NCBI Taxonomy" id="979708"/>
    <lineage>
        <taxon>Eukaryota</taxon>
        <taxon>Fungi</taxon>
        <taxon>Fungi incertae sedis</taxon>
        <taxon>Mucoromycota</taxon>
        <taxon>Mortierellomycotina</taxon>
        <taxon>Mortierellomycetes</taxon>
        <taxon>Mortierellales</taxon>
        <taxon>Mortierellaceae</taxon>
        <taxon>Mortierella</taxon>
    </lineage>
</organism>
<accession>A0A9P6K7W6</accession>
<reference evidence="2" key="1">
    <citation type="journal article" date="2020" name="Fungal Divers.">
        <title>Resolving the Mortierellaceae phylogeny through synthesis of multi-gene phylogenetics and phylogenomics.</title>
        <authorList>
            <person name="Vandepol N."/>
            <person name="Liber J."/>
            <person name="Desiro A."/>
            <person name="Na H."/>
            <person name="Kennedy M."/>
            <person name="Barry K."/>
            <person name="Grigoriev I.V."/>
            <person name="Miller A.N."/>
            <person name="O'Donnell K."/>
            <person name="Stajich J.E."/>
            <person name="Bonito G."/>
        </authorList>
    </citation>
    <scope>NUCLEOTIDE SEQUENCE</scope>
    <source>
        <strain evidence="2">NRRL 2591</strain>
    </source>
</reference>
<sequence>MRSSSTIWTALSPLLLLLILALTSTTTVTAQSDACHACIRKAITTVPDCAALTPASIDTLDKIIIGSADDATDKYKTSDPAGLKCLTALMWDSVQYKGKLWGGCLDPATACPWAEMMQWLEIIPKVASIYGAGAPPAQVLVGAPA</sequence>
<keyword evidence="1" id="KW-0732">Signal</keyword>
<dbReference type="Proteomes" id="UP000723463">
    <property type="component" value="Unassembled WGS sequence"/>
</dbReference>
<evidence type="ECO:0000256" key="1">
    <source>
        <dbReference type="SAM" id="SignalP"/>
    </source>
</evidence>
<feature type="chain" id="PRO_5040481942" evidence="1">
    <location>
        <begin position="31"/>
        <end position="145"/>
    </location>
</feature>
<keyword evidence="3" id="KW-1185">Reference proteome</keyword>
<evidence type="ECO:0000313" key="2">
    <source>
        <dbReference type="EMBL" id="KAF9550474.1"/>
    </source>
</evidence>
<dbReference type="AlphaFoldDB" id="A0A9P6K7W6"/>